<proteinExistence type="predicted"/>
<dbReference type="EMBL" id="BGOW01000006">
    <property type="protein sequence ID" value="GBL45207.1"/>
    <property type="molecule type" value="Genomic_DNA"/>
</dbReference>
<evidence type="ECO:0000313" key="3">
    <source>
        <dbReference type="Proteomes" id="UP000286806"/>
    </source>
</evidence>
<dbReference type="AlphaFoldDB" id="A0A401JC78"/>
<protein>
    <submittedName>
        <fullName evidence="2">Uncharacterized protein</fullName>
    </submittedName>
</protein>
<comment type="caution">
    <text evidence="2">The sequence shown here is derived from an EMBL/GenBank/DDBJ whole genome shotgun (WGS) entry which is preliminary data.</text>
</comment>
<keyword evidence="1" id="KW-0812">Transmembrane</keyword>
<organism evidence="2 3">
    <name type="scientific">Sulfuriferula multivorans</name>
    <dbReference type="NCBI Taxonomy" id="1559896"/>
    <lineage>
        <taxon>Bacteria</taxon>
        <taxon>Pseudomonadati</taxon>
        <taxon>Pseudomonadota</taxon>
        <taxon>Betaproteobacteria</taxon>
        <taxon>Nitrosomonadales</taxon>
        <taxon>Sulfuricellaceae</taxon>
        <taxon>Sulfuriferula</taxon>
    </lineage>
</organism>
<accession>A0A401JC78</accession>
<evidence type="ECO:0000313" key="2">
    <source>
        <dbReference type="EMBL" id="GBL45207.1"/>
    </source>
</evidence>
<feature type="transmembrane region" description="Helical" evidence="1">
    <location>
        <begin position="6"/>
        <end position="22"/>
    </location>
</feature>
<reference evidence="2 3" key="1">
    <citation type="journal article" date="2019" name="Front. Microbiol.">
        <title>Genomes of Neutrophilic Sulfur-Oxidizing Chemolithoautotrophs Representing 9 Proteobacterial Species From 8 Genera.</title>
        <authorList>
            <person name="Watanabe T."/>
            <person name="Kojima H."/>
            <person name="Umezawa K."/>
            <person name="Hori C."/>
            <person name="Takasuka T.E."/>
            <person name="Kato Y."/>
            <person name="Fukui M."/>
        </authorList>
    </citation>
    <scope>NUCLEOTIDE SEQUENCE [LARGE SCALE GENOMIC DNA]</scope>
    <source>
        <strain evidence="2 3">TTN</strain>
    </source>
</reference>
<keyword evidence="1" id="KW-1133">Transmembrane helix</keyword>
<keyword evidence="3" id="KW-1185">Reference proteome</keyword>
<keyword evidence="1" id="KW-0472">Membrane</keyword>
<dbReference type="Proteomes" id="UP000286806">
    <property type="component" value="Unassembled WGS sequence"/>
</dbReference>
<gene>
    <name evidence="2" type="ORF">SFMTTN_1011</name>
</gene>
<sequence>MRAANFPASLSLYGLCGIIWLYQGNFRQLFSDIKHYLAPL</sequence>
<name>A0A401JC78_9PROT</name>
<evidence type="ECO:0000256" key="1">
    <source>
        <dbReference type="SAM" id="Phobius"/>
    </source>
</evidence>